<dbReference type="InterPro" id="IPR006461">
    <property type="entry name" value="PLAC_motif_containing"/>
</dbReference>
<reference evidence="3 4" key="2">
    <citation type="journal article" date="2021" name="J. Hered.">
        <title>Feather Gene Expression Elucidates the Developmental Basis of Plumage Iridescence in African Starlings.</title>
        <authorList>
            <person name="Rubenstein D.R."/>
            <person name="Corvelo A."/>
            <person name="MacManes M.D."/>
            <person name="Maia R."/>
            <person name="Narzisi G."/>
            <person name="Rousaki A."/>
            <person name="Vandenabeele P."/>
            <person name="Shawkey M.D."/>
            <person name="Solomon J."/>
        </authorList>
    </citation>
    <scope>NUCLEOTIDE SEQUENCE [LARGE SCALE GENOMIC DNA]</scope>
    <source>
        <strain evidence="3">SS15</strain>
    </source>
</reference>
<protein>
    <submittedName>
        <fullName evidence="2">Uncharacterized protein</fullName>
    </submittedName>
</protein>
<evidence type="ECO:0000313" key="3">
    <source>
        <dbReference type="EMBL" id="KAI1238600.1"/>
    </source>
</evidence>
<dbReference type="Proteomes" id="UP000618051">
    <property type="component" value="Unassembled WGS sequence"/>
</dbReference>
<organism evidence="2">
    <name type="scientific">Lamprotornis superbus</name>
    <dbReference type="NCBI Taxonomy" id="245042"/>
    <lineage>
        <taxon>Eukaryota</taxon>
        <taxon>Metazoa</taxon>
        <taxon>Chordata</taxon>
        <taxon>Craniata</taxon>
        <taxon>Vertebrata</taxon>
        <taxon>Euteleostomi</taxon>
        <taxon>Archelosauria</taxon>
        <taxon>Archosauria</taxon>
        <taxon>Dinosauria</taxon>
        <taxon>Saurischia</taxon>
        <taxon>Theropoda</taxon>
        <taxon>Coelurosauria</taxon>
        <taxon>Aves</taxon>
        <taxon>Neognathae</taxon>
        <taxon>Neoaves</taxon>
        <taxon>Telluraves</taxon>
        <taxon>Australaves</taxon>
        <taxon>Passeriformes</taxon>
        <taxon>Sturnidae</taxon>
        <taxon>Lamprotornis</taxon>
    </lineage>
</organism>
<name>A0A835NMJ5_9PASS</name>
<reference evidence="3" key="3">
    <citation type="submission" date="2022-01" db="EMBL/GenBank/DDBJ databases">
        <authorList>
            <person name="Rubenstein D.R."/>
        </authorList>
    </citation>
    <scope>NUCLEOTIDE SEQUENCE</scope>
    <source>
        <strain evidence="3">SS15</strain>
        <tissue evidence="3">Liver</tissue>
    </source>
</reference>
<accession>A0A835NMJ5</accession>
<dbReference type="PANTHER" id="PTHR15907">
    <property type="entry name" value="DUF614 FAMILY PROTEIN-RELATED"/>
    <property type="match status" value="1"/>
</dbReference>
<dbReference type="Pfam" id="PF04749">
    <property type="entry name" value="PLAC8"/>
    <property type="match status" value="2"/>
</dbReference>
<dbReference type="NCBIfam" id="TIGR01571">
    <property type="entry name" value="A_thal_Cys_rich"/>
    <property type="match status" value="2"/>
</dbReference>
<evidence type="ECO:0000313" key="2">
    <source>
        <dbReference type="EMBL" id="KAG0117185.1"/>
    </source>
</evidence>
<reference evidence="2" key="1">
    <citation type="submission" date="2020-10" db="EMBL/GenBank/DDBJ databases">
        <title>Feather gene expression reveals the developmental basis of iridescence in African starlings.</title>
        <authorList>
            <person name="Rubenstein D.R."/>
        </authorList>
    </citation>
    <scope>NUCLEOTIDE SEQUENCE</scope>
    <source>
        <strain evidence="2">SS15</strain>
        <tissue evidence="2">Liver</tissue>
    </source>
</reference>
<keyword evidence="4" id="KW-1185">Reference proteome</keyword>
<dbReference type="EMBL" id="JADDUC020000006">
    <property type="protein sequence ID" value="KAI1238600.1"/>
    <property type="molecule type" value="Genomic_DNA"/>
</dbReference>
<dbReference type="OrthoDB" id="1045822at2759"/>
<gene>
    <name evidence="3" type="ORF">IHE44_0013336</name>
    <name evidence="2" type="ORF">IHE44_002981</name>
</gene>
<comment type="similarity">
    <text evidence="1">Belongs to the cornifelin family.</text>
</comment>
<proteinExistence type="inferred from homology"/>
<comment type="caution">
    <text evidence="2">The sequence shown here is derived from an EMBL/GenBank/DDBJ whole genome shotgun (WGS) entry which is preliminary data.</text>
</comment>
<dbReference type="AlphaFoldDB" id="A0A835NMJ5"/>
<dbReference type="EMBL" id="JADDUC010000147">
    <property type="protein sequence ID" value="KAG0117185.1"/>
    <property type="molecule type" value="Genomic_DNA"/>
</dbReference>
<evidence type="ECO:0000313" key="4">
    <source>
        <dbReference type="Proteomes" id="UP000618051"/>
    </source>
</evidence>
<evidence type="ECO:0000256" key="1">
    <source>
        <dbReference type="ARBA" id="ARBA00009024"/>
    </source>
</evidence>
<sequence>MAVPTVVTIQPQYGGAMSSVSRCTWQTGLMDCCADCGVCCCGMFCFPCLACQVAGDMNECCLCGTSVAMRTLYRTRYNIPGSICSDCCITMWCTMCSVCQIKRDINRRRELGIFCSKPKVRVAEADHNLLEGPDPVLAMASQPVITVQPQFSVAQQPGQWQTGLMDCCTDCGVSKPVCHCPSGLCGSFCLPCLACQVAGDMSECCLCGSSVAMRTLYRTRYNIPGSIIGDYYTIWCCTPCAVCQLKRDINRRREMGIFW</sequence>